<gene>
    <name evidence="2" type="ORF">MENT_LOCUS60318</name>
</gene>
<name>A0A6V7Y4N6_MELEN</name>
<feature type="transmembrane region" description="Helical" evidence="1">
    <location>
        <begin position="39"/>
        <end position="61"/>
    </location>
</feature>
<keyword evidence="1" id="KW-1133">Transmembrane helix</keyword>
<organism evidence="2 3">
    <name type="scientific">Meloidogyne enterolobii</name>
    <name type="common">Root-knot nematode worm</name>
    <name type="synonym">Meloidogyne mayaguensis</name>
    <dbReference type="NCBI Taxonomy" id="390850"/>
    <lineage>
        <taxon>Eukaryota</taxon>
        <taxon>Metazoa</taxon>
        <taxon>Ecdysozoa</taxon>
        <taxon>Nematoda</taxon>
        <taxon>Chromadorea</taxon>
        <taxon>Rhabditida</taxon>
        <taxon>Tylenchina</taxon>
        <taxon>Tylenchomorpha</taxon>
        <taxon>Tylenchoidea</taxon>
        <taxon>Meloidogynidae</taxon>
        <taxon>Meloidogyninae</taxon>
        <taxon>Meloidogyne</taxon>
    </lineage>
</organism>
<reference evidence="2 3" key="1">
    <citation type="submission" date="2020-08" db="EMBL/GenBank/DDBJ databases">
        <authorList>
            <person name="Koutsovoulos G."/>
            <person name="Danchin GJ E."/>
        </authorList>
    </citation>
    <scope>NUCLEOTIDE SEQUENCE [LARGE SCALE GENOMIC DNA]</scope>
</reference>
<dbReference type="EMBL" id="CAJEWN010003084">
    <property type="protein sequence ID" value="CAD2206441.1"/>
    <property type="molecule type" value="Genomic_DNA"/>
</dbReference>
<comment type="caution">
    <text evidence="2">The sequence shown here is derived from an EMBL/GenBank/DDBJ whole genome shotgun (WGS) entry which is preliminary data.</text>
</comment>
<accession>A0A6V7Y4N6</accession>
<proteinExistence type="predicted"/>
<dbReference type="AlphaFoldDB" id="A0A6V7Y4N6"/>
<evidence type="ECO:0000256" key="1">
    <source>
        <dbReference type="SAM" id="Phobius"/>
    </source>
</evidence>
<evidence type="ECO:0000313" key="2">
    <source>
        <dbReference type="EMBL" id="CAD2206441.1"/>
    </source>
</evidence>
<sequence length="86" mass="10103">MPYHNCSLYCFGIADWEEPTFCALQAPRLFEAPPPGKEFWSPLIFGVTIFSAFLTLFLVGIKLREMRKKPQEDFPMIRRPFKNFNL</sequence>
<protein>
    <submittedName>
        <fullName evidence="2">Uncharacterized protein</fullName>
    </submittedName>
</protein>
<evidence type="ECO:0000313" key="3">
    <source>
        <dbReference type="Proteomes" id="UP000580250"/>
    </source>
</evidence>
<keyword evidence="1" id="KW-0472">Membrane</keyword>
<dbReference type="Proteomes" id="UP000580250">
    <property type="component" value="Unassembled WGS sequence"/>
</dbReference>
<keyword evidence="1" id="KW-0812">Transmembrane</keyword>